<feature type="transmembrane region" description="Helical" evidence="2">
    <location>
        <begin position="52"/>
        <end position="71"/>
    </location>
</feature>
<feature type="compositionally biased region" description="Pro residues" evidence="1">
    <location>
        <begin position="18"/>
        <end position="39"/>
    </location>
</feature>
<evidence type="ECO:0000256" key="1">
    <source>
        <dbReference type="SAM" id="MobiDB-lite"/>
    </source>
</evidence>
<reference evidence="3 4" key="1">
    <citation type="submission" date="2021-07" db="EMBL/GenBank/DDBJ databases">
        <title>Actinomadura sp. PM05-2 isolated from lichen.</title>
        <authorList>
            <person name="Somphong A."/>
            <person name="Phongsopitanun W."/>
            <person name="Tanasupawat S."/>
            <person name="Peongsungnone V."/>
        </authorList>
    </citation>
    <scope>NUCLEOTIDE SEQUENCE [LARGE SCALE GENOMIC DNA]</scope>
    <source>
        <strain evidence="3 4">PM05-2</strain>
    </source>
</reference>
<dbReference type="RefSeq" id="WP_220166901.1">
    <property type="nucleotide sequence ID" value="NZ_JAIBOA010000008.1"/>
</dbReference>
<keyword evidence="2" id="KW-0472">Membrane</keyword>
<feature type="region of interest" description="Disordered" evidence="1">
    <location>
        <begin position="179"/>
        <end position="246"/>
    </location>
</feature>
<feature type="transmembrane region" description="Helical" evidence="2">
    <location>
        <begin position="83"/>
        <end position="105"/>
    </location>
</feature>
<gene>
    <name evidence="3" type="ORF">K1Y72_14960</name>
</gene>
<organism evidence="3 4">
    <name type="scientific">Actinomadura parmotrematis</name>
    <dbReference type="NCBI Taxonomy" id="2864039"/>
    <lineage>
        <taxon>Bacteria</taxon>
        <taxon>Bacillati</taxon>
        <taxon>Actinomycetota</taxon>
        <taxon>Actinomycetes</taxon>
        <taxon>Streptosporangiales</taxon>
        <taxon>Thermomonosporaceae</taxon>
        <taxon>Actinomadura</taxon>
    </lineage>
</organism>
<feature type="transmembrane region" description="Helical" evidence="2">
    <location>
        <begin position="150"/>
        <end position="168"/>
    </location>
</feature>
<evidence type="ECO:0000256" key="2">
    <source>
        <dbReference type="SAM" id="Phobius"/>
    </source>
</evidence>
<keyword evidence="2" id="KW-1133">Transmembrane helix</keyword>
<keyword evidence="2" id="KW-0812">Transmembrane</keyword>
<accession>A0ABS7FU18</accession>
<proteinExistence type="predicted"/>
<feature type="region of interest" description="Disordered" evidence="1">
    <location>
        <begin position="1"/>
        <end position="44"/>
    </location>
</feature>
<name>A0ABS7FU18_9ACTN</name>
<feature type="compositionally biased region" description="Pro residues" evidence="1">
    <location>
        <begin position="182"/>
        <end position="198"/>
    </location>
</feature>
<protein>
    <recommendedName>
        <fullName evidence="5">DUF2637 domain-containing protein</fullName>
    </recommendedName>
</protein>
<dbReference type="Proteomes" id="UP000774570">
    <property type="component" value="Unassembled WGS sequence"/>
</dbReference>
<dbReference type="EMBL" id="JAIBOA010000008">
    <property type="protein sequence ID" value="MBW8483685.1"/>
    <property type="molecule type" value="Genomic_DNA"/>
</dbReference>
<comment type="caution">
    <text evidence="3">The sequence shown here is derived from an EMBL/GenBank/DDBJ whole genome shotgun (WGS) entry which is preliminary data.</text>
</comment>
<feature type="transmembrane region" description="Helical" evidence="2">
    <location>
        <begin position="117"/>
        <end position="138"/>
    </location>
</feature>
<keyword evidence="4" id="KW-1185">Reference proteome</keyword>
<evidence type="ECO:0000313" key="4">
    <source>
        <dbReference type="Proteomes" id="UP000774570"/>
    </source>
</evidence>
<sequence>MSAGAGSDWTRPDISLPARPPAYPEPSPEAAPAPAPPADPAGAPGDWHRMHFPVGAFLTAFGVTALAVTALDWNAHRADMAVYVGQGAAAAGLAAVKLVQVLLLAATAMSLLRRRDVWFLPALAAWTAGYGVFAVLDAVKGRWLPLAEHLGYTAGFGVLLFVSYGLSVKARVASRKAAAPAAPEPEPQPEPEPAPAPAPAADATVMDAARKAPAPAPTVRDMPLPSKPPSSVPEPAGPEPLKLTRTQEFALNAVNRMRRGGR</sequence>
<feature type="compositionally biased region" description="Pro residues" evidence="1">
    <location>
        <begin position="225"/>
        <end position="238"/>
    </location>
</feature>
<evidence type="ECO:0008006" key="5">
    <source>
        <dbReference type="Google" id="ProtNLM"/>
    </source>
</evidence>
<evidence type="ECO:0000313" key="3">
    <source>
        <dbReference type="EMBL" id="MBW8483685.1"/>
    </source>
</evidence>